<organism evidence="1">
    <name type="scientific">Solanum lycopersicum</name>
    <name type="common">Tomato</name>
    <name type="synonym">Lycopersicon esculentum</name>
    <dbReference type="NCBI Taxonomy" id="4081"/>
    <lineage>
        <taxon>Eukaryota</taxon>
        <taxon>Viridiplantae</taxon>
        <taxon>Streptophyta</taxon>
        <taxon>Embryophyta</taxon>
        <taxon>Tracheophyta</taxon>
        <taxon>Spermatophyta</taxon>
        <taxon>Magnoliopsida</taxon>
        <taxon>eudicotyledons</taxon>
        <taxon>Gunneridae</taxon>
        <taxon>Pentapetalae</taxon>
        <taxon>asterids</taxon>
        <taxon>lamiids</taxon>
        <taxon>Solanales</taxon>
        <taxon>Solanaceae</taxon>
        <taxon>Solanoideae</taxon>
        <taxon>Solaneae</taxon>
        <taxon>Solanum</taxon>
        <taxon>Solanum subgen. Lycopersicon</taxon>
    </lineage>
</organism>
<sequence length="79" mass="8246">MRSRKTNKLLGAFIESEALSLAIGGRDVEHSVVVGDTSGIAPRPISLGGIVPLMHHLIPQALQSTGFSGGPGLQWEVSV</sequence>
<keyword evidence="2" id="KW-1185">Reference proteome</keyword>
<dbReference type="InParanoid" id="A0A3Q7EQM8"/>
<dbReference type="EnsemblPlants" id="Solyc01g104439.1.1">
    <property type="protein sequence ID" value="Solyc01g104439.1.1"/>
    <property type="gene ID" value="Solyc01g104439.1"/>
</dbReference>
<dbReference type="AlphaFoldDB" id="A0A3Q7EQM8"/>
<dbReference type="Gramene" id="Solyc01g104439.1.1">
    <property type="protein sequence ID" value="Solyc01g104439.1.1"/>
    <property type="gene ID" value="Solyc01g104439.1"/>
</dbReference>
<evidence type="ECO:0000313" key="2">
    <source>
        <dbReference type="Proteomes" id="UP000004994"/>
    </source>
</evidence>
<reference evidence="1" key="1">
    <citation type="journal article" date="2012" name="Nature">
        <title>The tomato genome sequence provides insights into fleshy fruit evolution.</title>
        <authorList>
            <consortium name="Tomato Genome Consortium"/>
        </authorList>
    </citation>
    <scope>NUCLEOTIDE SEQUENCE [LARGE SCALE GENOMIC DNA]</scope>
    <source>
        <strain evidence="1">cv. Heinz 1706</strain>
    </source>
</reference>
<accession>A0A3Q7EQM8</accession>
<dbReference type="Proteomes" id="UP000004994">
    <property type="component" value="Chromosome 1"/>
</dbReference>
<proteinExistence type="predicted"/>
<reference evidence="1" key="2">
    <citation type="submission" date="2019-01" db="UniProtKB">
        <authorList>
            <consortium name="EnsemblPlants"/>
        </authorList>
    </citation>
    <scope>IDENTIFICATION</scope>
    <source>
        <strain evidence="1">cv. Heinz 1706</strain>
    </source>
</reference>
<name>A0A3Q7EQM8_SOLLC</name>
<evidence type="ECO:0000313" key="1">
    <source>
        <dbReference type="EnsemblPlants" id="Solyc01g104439.1.1"/>
    </source>
</evidence>
<protein>
    <submittedName>
        <fullName evidence="1">Uncharacterized protein</fullName>
    </submittedName>
</protein>